<name>A0ABM9BWR3_9BACL</name>
<evidence type="ECO:0000313" key="2">
    <source>
        <dbReference type="Proteomes" id="UP000838324"/>
    </source>
</evidence>
<dbReference type="Proteomes" id="UP000838324">
    <property type="component" value="Unassembled WGS sequence"/>
</dbReference>
<organism evidence="1 2">
    <name type="scientific">Paenibacillus auburnensis</name>
    <dbReference type="NCBI Taxonomy" id="2905649"/>
    <lineage>
        <taxon>Bacteria</taxon>
        <taxon>Bacillati</taxon>
        <taxon>Bacillota</taxon>
        <taxon>Bacilli</taxon>
        <taxon>Bacillales</taxon>
        <taxon>Paenibacillaceae</taxon>
        <taxon>Paenibacillus</taxon>
    </lineage>
</organism>
<gene>
    <name evidence="1" type="ORF">PAECIP111892_02162</name>
</gene>
<dbReference type="Pfam" id="PF12784">
    <property type="entry name" value="PDDEXK_2"/>
    <property type="match status" value="1"/>
</dbReference>
<sequence length="53" mass="6345">MDTQVVLLNPYTIKDDPLDKQSIFDIWAKTVDGRLINIQMQLFNRYDMEKRTL</sequence>
<reference evidence="1" key="1">
    <citation type="submission" date="2022-01" db="EMBL/GenBank/DDBJ databases">
        <authorList>
            <person name="Criscuolo A."/>
        </authorList>
    </citation>
    <scope>NUCLEOTIDE SEQUENCE</scope>
    <source>
        <strain evidence="1">CIP111892</strain>
    </source>
</reference>
<comment type="caution">
    <text evidence="1">The sequence shown here is derived from an EMBL/GenBank/DDBJ whole genome shotgun (WGS) entry which is preliminary data.</text>
</comment>
<accession>A0ABM9BWR3</accession>
<dbReference type="EMBL" id="CAKMMG010000001">
    <property type="protein sequence ID" value="CAH1196111.1"/>
    <property type="molecule type" value="Genomic_DNA"/>
</dbReference>
<evidence type="ECO:0000313" key="1">
    <source>
        <dbReference type="EMBL" id="CAH1196111.1"/>
    </source>
</evidence>
<protein>
    <submittedName>
        <fullName evidence="1">Uncharacterized protein</fullName>
    </submittedName>
</protein>
<proteinExistence type="predicted"/>
<keyword evidence="2" id="KW-1185">Reference proteome</keyword>